<evidence type="ECO:0000259" key="1">
    <source>
        <dbReference type="Pfam" id="PF07727"/>
    </source>
</evidence>
<reference evidence="3" key="1">
    <citation type="journal article" date="2019" name="Sci. Rep.">
        <title>Draft genome of Tanacetum cinerariifolium, the natural source of mosquito coil.</title>
        <authorList>
            <person name="Yamashiro T."/>
            <person name="Shiraishi A."/>
            <person name="Satake H."/>
            <person name="Nakayama K."/>
        </authorList>
    </citation>
    <scope>NUCLEOTIDE SEQUENCE</scope>
</reference>
<name>A0A699HUC7_TANCI</name>
<dbReference type="EMBL" id="BKCJ010208803">
    <property type="protein sequence ID" value="GEY77808.1"/>
    <property type="molecule type" value="Genomic_DNA"/>
</dbReference>
<feature type="domain" description="Retrotransposon Copia-like N-terminal" evidence="2">
    <location>
        <begin position="4"/>
        <end position="49"/>
    </location>
</feature>
<dbReference type="InterPro" id="IPR029472">
    <property type="entry name" value="Copia-like_N"/>
</dbReference>
<protein>
    <submittedName>
        <fullName evidence="3">Ribonuclease H-like domain-containing protein</fullName>
    </submittedName>
</protein>
<comment type="caution">
    <text evidence="3">The sequence shown here is derived from an EMBL/GenBank/DDBJ whole genome shotgun (WGS) entry which is preliminary data.</text>
</comment>
<dbReference type="Pfam" id="PF14244">
    <property type="entry name" value="Retrotran_gag_3"/>
    <property type="match status" value="1"/>
</dbReference>
<evidence type="ECO:0000259" key="2">
    <source>
        <dbReference type="Pfam" id="PF14244"/>
    </source>
</evidence>
<dbReference type="PANTHER" id="PTHR11439">
    <property type="entry name" value="GAG-POL-RELATED RETROTRANSPOSON"/>
    <property type="match status" value="1"/>
</dbReference>
<proteinExistence type="predicted"/>
<dbReference type="CDD" id="cd09272">
    <property type="entry name" value="RNase_HI_RT_Ty1"/>
    <property type="match status" value="1"/>
</dbReference>
<dbReference type="InterPro" id="IPR013103">
    <property type="entry name" value="RVT_2"/>
</dbReference>
<evidence type="ECO:0000313" key="3">
    <source>
        <dbReference type="EMBL" id="GEY77808.1"/>
    </source>
</evidence>
<dbReference type="SUPFAM" id="SSF56672">
    <property type="entry name" value="DNA/RNA polymerases"/>
    <property type="match status" value="1"/>
</dbReference>
<dbReference type="PANTHER" id="PTHR11439:SF508">
    <property type="entry name" value="RNA-DIRECTED DNA POLYMERASE"/>
    <property type="match status" value="1"/>
</dbReference>
<feature type="domain" description="Reverse transcriptase Ty1/copia-type" evidence="1">
    <location>
        <begin position="383"/>
        <end position="440"/>
    </location>
</feature>
<dbReference type="AlphaFoldDB" id="A0A699HUC7"/>
<dbReference type="InterPro" id="IPR043502">
    <property type="entry name" value="DNA/RNA_pol_sf"/>
</dbReference>
<organism evidence="3">
    <name type="scientific">Tanacetum cinerariifolium</name>
    <name type="common">Dalmatian daisy</name>
    <name type="synonym">Chrysanthemum cinerariifolium</name>
    <dbReference type="NCBI Taxonomy" id="118510"/>
    <lineage>
        <taxon>Eukaryota</taxon>
        <taxon>Viridiplantae</taxon>
        <taxon>Streptophyta</taxon>
        <taxon>Embryophyta</taxon>
        <taxon>Tracheophyta</taxon>
        <taxon>Spermatophyta</taxon>
        <taxon>Magnoliopsida</taxon>
        <taxon>eudicotyledons</taxon>
        <taxon>Gunneridae</taxon>
        <taxon>Pentapetalae</taxon>
        <taxon>asterids</taxon>
        <taxon>campanulids</taxon>
        <taxon>Asterales</taxon>
        <taxon>Asteraceae</taxon>
        <taxon>Asteroideae</taxon>
        <taxon>Anthemideae</taxon>
        <taxon>Anthemidinae</taxon>
        <taxon>Tanacetum</taxon>
    </lineage>
</organism>
<dbReference type="Pfam" id="PF07727">
    <property type="entry name" value="RVT_2"/>
    <property type="match status" value="2"/>
</dbReference>
<gene>
    <name evidence="3" type="ORF">Tci_449782</name>
</gene>
<accession>A0A699HUC7</accession>
<sequence>MHLHPNDSNCASIVSVKLIGVENYRIWASALKLDLQIKHKMGFIIGACSRNEVVDHDKLMKLMQFLMGLNDVYQPIRSSILTREVLPEAKDAFVIIFREDLIGANKRKCSGNWSNGNSSGNGSNDNNDNKGNYNSLLCKNYGLKGHTIDRCFEIIGYPPGFKRNPNLKPVNNLNNNNISNNSDVKGSIVGNSDKSARPLSLSNEQMMKLISLLNDKSIAGTANMAGTPVSREGSLHQPVFDNNNESDENAYHPGNDVVIYQPGHGEPQTATPIYENNQSEGNVGSSNEVPTFQNVFENQTEGVNLRRFSRVSKLPAKLNDYVLNNTLKYGLKRFVNHYMLSFDNFVFVSNLNKSFEPSSFEEASKDVNWINVMNDEMQALYENGTWELIELPFGRKAIRSKWVYKIKYMSSGEIERFNARLVAKGFNQKEGIYYEETFSPGNDGVVSLYLLVYVDDLVITGNSESEIKNFKTFLNQKFKIKDLGELKYFLGIEVLKTKNGLCLNQRKYCLELLHEFGLLACRPVVTPLPETIVLCHKETANDKFLQNVTAYQKLVGKLIYLCMTRHDISYVVNCLSQHMHSPLQSHFNLGLRLLRYLKLAPGSGINFAKSHSKFSVIAYSDSDWAKCPLTRRSVSGYCVFVNGSLVSGKIKRHATLSKSSAEAEYRAMASVTCEIM</sequence>
<feature type="domain" description="Reverse transcriptase Ty1/copia-type" evidence="1">
    <location>
        <begin position="444"/>
        <end position="528"/>
    </location>
</feature>